<dbReference type="Proteomes" id="UP000630353">
    <property type="component" value="Unassembled WGS sequence"/>
</dbReference>
<proteinExistence type="predicted"/>
<dbReference type="GO" id="GO:0008115">
    <property type="term" value="F:sarcosine oxidase activity"/>
    <property type="evidence" value="ECO:0007669"/>
    <property type="project" value="InterPro"/>
</dbReference>
<sequence length="201" mass="20877">MADTATPAARSPLDGCTGPVGGPSDAGVVLGELRFQGKINLRGDAADKAFAAAVAKAIGVEPPATPGTVATAGGRAILWLGPDEWLVVTPEGEGGDLAGTLNAALAGMRASATDVSDNYTTVRIAGPKARWVLAKGWAVDLHPRAFGPGRVAQSQLALTNAIIRQTDDLPSFEILVRPSFARYLWDWLTDASLEVGYRVEA</sequence>
<dbReference type="NCBIfam" id="TIGR01375">
    <property type="entry name" value="soxG"/>
    <property type="match status" value="1"/>
</dbReference>
<reference evidence="2" key="1">
    <citation type="journal article" date="2014" name="Int. J. Syst. Evol. Microbiol.">
        <title>Complete genome sequence of Corynebacterium casei LMG S-19264T (=DSM 44701T), isolated from a smear-ripened cheese.</title>
        <authorList>
            <consortium name="US DOE Joint Genome Institute (JGI-PGF)"/>
            <person name="Walter F."/>
            <person name="Albersmeier A."/>
            <person name="Kalinowski J."/>
            <person name="Ruckert C."/>
        </authorList>
    </citation>
    <scope>NUCLEOTIDE SEQUENCE</scope>
    <source>
        <strain evidence="2">KCTC 42651</strain>
    </source>
</reference>
<gene>
    <name evidence="2" type="primary">soxG-1</name>
    <name evidence="2" type="ORF">GCM10017083_31550</name>
</gene>
<comment type="caution">
    <text evidence="2">The sequence shown here is derived from an EMBL/GenBank/DDBJ whole genome shotgun (WGS) entry which is preliminary data.</text>
</comment>
<dbReference type="GO" id="GO:1901053">
    <property type="term" value="P:sarcosine catabolic process"/>
    <property type="evidence" value="ECO:0007669"/>
    <property type="project" value="InterPro"/>
</dbReference>
<dbReference type="InterPro" id="IPR027266">
    <property type="entry name" value="TrmE/GcvT-like"/>
</dbReference>
<feature type="region of interest" description="Disordered" evidence="1">
    <location>
        <begin position="1"/>
        <end position="21"/>
    </location>
</feature>
<dbReference type="RefSeq" id="WP_189991295.1">
    <property type="nucleotide sequence ID" value="NZ_BMZS01000007.1"/>
</dbReference>
<evidence type="ECO:0000256" key="1">
    <source>
        <dbReference type="SAM" id="MobiDB-lite"/>
    </source>
</evidence>
<dbReference type="AlphaFoldDB" id="A0A919CQT3"/>
<keyword evidence="3" id="KW-1185">Reference proteome</keyword>
<protein>
    <submittedName>
        <fullName evidence="2">Sarcosine oxidase subunit gamma</fullName>
    </submittedName>
</protein>
<evidence type="ECO:0000313" key="3">
    <source>
        <dbReference type="Proteomes" id="UP000630353"/>
    </source>
</evidence>
<dbReference type="Pfam" id="PF04268">
    <property type="entry name" value="SoxG"/>
    <property type="match status" value="1"/>
</dbReference>
<dbReference type="Gene3D" id="3.30.70.1520">
    <property type="entry name" value="Heterotetrameric sarcosine oxidase"/>
    <property type="match status" value="1"/>
</dbReference>
<dbReference type="InterPro" id="IPR006280">
    <property type="entry name" value="SoxG_het"/>
</dbReference>
<reference evidence="2" key="2">
    <citation type="submission" date="2020-09" db="EMBL/GenBank/DDBJ databases">
        <authorList>
            <person name="Sun Q."/>
            <person name="Kim S."/>
        </authorList>
    </citation>
    <scope>NUCLEOTIDE SEQUENCE</scope>
    <source>
        <strain evidence="2">KCTC 42651</strain>
    </source>
</reference>
<dbReference type="Gene3D" id="3.30.1360.120">
    <property type="entry name" value="Probable tRNA modification gtpase trme, domain 1"/>
    <property type="match status" value="1"/>
</dbReference>
<name>A0A919CQT3_9PROT</name>
<dbReference type="EMBL" id="BMZS01000007">
    <property type="protein sequence ID" value="GHD54253.1"/>
    <property type="molecule type" value="Genomic_DNA"/>
</dbReference>
<accession>A0A919CQT3</accession>
<evidence type="ECO:0000313" key="2">
    <source>
        <dbReference type="EMBL" id="GHD54253.1"/>
    </source>
</evidence>
<organism evidence="2 3">
    <name type="scientific">Thalassobaculum fulvum</name>
    <dbReference type="NCBI Taxonomy" id="1633335"/>
    <lineage>
        <taxon>Bacteria</taxon>
        <taxon>Pseudomonadati</taxon>
        <taxon>Pseudomonadota</taxon>
        <taxon>Alphaproteobacteria</taxon>
        <taxon>Rhodospirillales</taxon>
        <taxon>Thalassobaculaceae</taxon>
        <taxon>Thalassobaculum</taxon>
    </lineage>
</organism>
<dbReference type="SUPFAM" id="SSF103025">
    <property type="entry name" value="Folate-binding domain"/>
    <property type="match status" value="1"/>
</dbReference>
<dbReference type="InterPro" id="IPR007375">
    <property type="entry name" value="SoxG"/>
</dbReference>